<dbReference type="PROSITE" id="PS50850">
    <property type="entry name" value="MFS"/>
    <property type="match status" value="1"/>
</dbReference>
<dbReference type="GO" id="GO:0005886">
    <property type="term" value="C:plasma membrane"/>
    <property type="evidence" value="ECO:0007669"/>
    <property type="project" value="UniProtKB-SubCell"/>
</dbReference>
<dbReference type="CDD" id="cd17325">
    <property type="entry name" value="MFS_MdtG_SLC18_like"/>
    <property type="match status" value="1"/>
</dbReference>
<feature type="transmembrane region" description="Helical" evidence="6">
    <location>
        <begin position="228"/>
        <end position="252"/>
    </location>
</feature>
<feature type="transmembrane region" description="Helical" evidence="6">
    <location>
        <begin position="93"/>
        <end position="111"/>
    </location>
</feature>
<dbReference type="SUPFAM" id="SSF103473">
    <property type="entry name" value="MFS general substrate transporter"/>
    <property type="match status" value="1"/>
</dbReference>
<dbReference type="GO" id="GO:0022857">
    <property type="term" value="F:transmembrane transporter activity"/>
    <property type="evidence" value="ECO:0007669"/>
    <property type="project" value="InterPro"/>
</dbReference>
<dbReference type="InterPro" id="IPR050189">
    <property type="entry name" value="MFS_Efflux_Transporters"/>
</dbReference>
<feature type="transmembrane region" description="Helical" evidence="6">
    <location>
        <begin position="295"/>
        <end position="314"/>
    </location>
</feature>
<evidence type="ECO:0000259" key="7">
    <source>
        <dbReference type="PROSITE" id="PS50850"/>
    </source>
</evidence>
<name>A0A7M3MEH7_9BACT</name>
<dbReference type="PANTHER" id="PTHR43124:SF3">
    <property type="entry name" value="CHLORAMPHENICOL EFFLUX PUMP RV0191"/>
    <property type="match status" value="1"/>
</dbReference>
<feature type="transmembrane region" description="Helical" evidence="6">
    <location>
        <begin position="353"/>
        <end position="376"/>
    </location>
</feature>
<accession>A0A7M3MEH7</accession>
<gene>
    <name evidence="8" type="ORF">DPQ33_08935</name>
</gene>
<dbReference type="RefSeq" id="WP_144302878.1">
    <property type="nucleotide sequence ID" value="NZ_QMIE01000007.1"/>
</dbReference>
<proteinExistence type="predicted"/>
<dbReference type="InterPro" id="IPR036259">
    <property type="entry name" value="MFS_trans_sf"/>
</dbReference>
<dbReference type="PANTHER" id="PTHR43124">
    <property type="entry name" value="PURINE EFFLUX PUMP PBUE"/>
    <property type="match status" value="1"/>
</dbReference>
<feature type="transmembrane region" description="Helical" evidence="6">
    <location>
        <begin position="151"/>
        <end position="177"/>
    </location>
</feature>
<dbReference type="Proteomes" id="UP000448292">
    <property type="component" value="Unassembled WGS sequence"/>
</dbReference>
<keyword evidence="3 6" id="KW-0812">Transmembrane</keyword>
<dbReference type="AlphaFoldDB" id="A0A7M3MEH7"/>
<evidence type="ECO:0000256" key="5">
    <source>
        <dbReference type="ARBA" id="ARBA00023136"/>
    </source>
</evidence>
<feature type="transmembrane region" description="Helical" evidence="6">
    <location>
        <begin position="382"/>
        <end position="400"/>
    </location>
</feature>
<dbReference type="EMBL" id="QMIE01000007">
    <property type="protein sequence ID" value="TVM17300.1"/>
    <property type="molecule type" value="Genomic_DNA"/>
</dbReference>
<feature type="transmembrane region" description="Helical" evidence="6">
    <location>
        <begin position="183"/>
        <end position="201"/>
    </location>
</feature>
<dbReference type="Gene3D" id="1.20.1250.20">
    <property type="entry name" value="MFS general substrate transporter like domains"/>
    <property type="match status" value="1"/>
</dbReference>
<feature type="transmembrane region" description="Helical" evidence="6">
    <location>
        <begin position="320"/>
        <end position="341"/>
    </location>
</feature>
<evidence type="ECO:0000313" key="8">
    <source>
        <dbReference type="EMBL" id="TVM17300.1"/>
    </source>
</evidence>
<dbReference type="Pfam" id="PF07690">
    <property type="entry name" value="MFS_1"/>
    <property type="match status" value="1"/>
</dbReference>
<protein>
    <submittedName>
        <fullName evidence="8">MFS transporter</fullName>
    </submittedName>
</protein>
<feature type="domain" description="Major facilitator superfamily (MFS) profile" evidence="7">
    <location>
        <begin position="27"/>
        <end position="403"/>
    </location>
</feature>
<evidence type="ECO:0000256" key="2">
    <source>
        <dbReference type="ARBA" id="ARBA00022475"/>
    </source>
</evidence>
<reference evidence="8 9" key="1">
    <citation type="submission" date="2018-06" db="EMBL/GenBank/DDBJ databases">
        <title>Complete genome of Desulfovibrio indonesiensis P37SLT.</title>
        <authorList>
            <person name="Crispim J.S."/>
            <person name="Vidigal P.M.P."/>
            <person name="Silva L.C.F."/>
            <person name="Laguardia C.N."/>
            <person name="Araujo L.C."/>
            <person name="Dias R.S."/>
            <person name="Sousa M.P."/>
            <person name="Paula S.O."/>
            <person name="Silva C."/>
        </authorList>
    </citation>
    <scope>NUCLEOTIDE SEQUENCE [LARGE SCALE GENOMIC DNA]</scope>
    <source>
        <strain evidence="8 9">P37SLT</strain>
    </source>
</reference>
<keyword evidence="2" id="KW-1003">Cell membrane</keyword>
<feature type="transmembrane region" description="Helical" evidence="6">
    <location>
        <begin position="264"/>
        <end position="283"/>
    </location>
</feature>
<keyword evidence="5 6" id="KW-0472">Membrane</keyword>
<sequence length="410" mass="44314">MHRSAPEVTPPGDEPTTYTPTRRDYLILAVLWTVIFAVWSQFLIVTPLLSDIALTLDVSKGKLGWIVSGYALALSVCTLVWGPVSDRIGRRRILLIGTGSMAVVLAAHWFADSFTSLLIMRILAGSTAGMCAVGAVAYIGDHFPKSHRGWATGWVLNGFAVGQVVGIPLGAFLASLLDYRIPFVFSGLIMVTAFALVLFLLPQPDVDREPRKLSRIVLDFRSMFSTPLYRATIGIGVSVLASMGLFVPFFAVWMGANLGHSTQYTAWVFSLGGIATVLTAPRAGRLSDRIGRARIIFWGSFVAMGCMLAAPSAILWPPLVFAVFAVFMMGVASRAAGYRAFQMEVVDERLRGQFLSLCNSLEQLGFGLGSAAAGLIYASLGFTANCIAAAAVTCVILLLTRRYLWNVAKR</sequence>
<feature type="transmembrane region" description="Helical" evidence="6">
    <location>
        <begin position="25"/>
        <end position="43"/>
    </location>
</feature>
<evidence type="ECO:0000256" key="6">
    <source>
        <dbReference type="SAM" id="Phobius"/>
    </source>
</evidence>
<organism evidence="8 9">
    <name type="scientific">Oceanidesulfovibrio indonesiensis</name>
    <dbReference type="NCBI Taxonomy" id="54767"/>
    <lineage>
        <taxon>Bacteria</taxon>
        <taxon>Pseudomonadati</taxon>
        <taxon>Thermodesulfobacteriota</taxon>
        <taxon>Desulfovibrionia</taxon>
        <taxon>Desulfovibrionales</taxon>
        <taxon>Desulfovibrionaceae</taxon>
        <taxon>Oceanidesulfovibrio</taxon>
    </lineage>
</organism>
<comment type="caution">
    <text evidence="8">The sequence shown here is derived from an EMBL/GenBank/DDBJ whole genome shotgun (WGS) entry which is preliminary data.</text>
</comment>
<evidence type="ECO:0000256" key="1">
    <source>
        <dbReference type="ARBA" id="ARBA00004651"/>
    </source>
</evidence>
<keyword evidence="9" id="KW-1185">Reference proteome</keyword>
<evidence type="ECO:0000256" key="3">
    <source>
        <dbReference type="ARBA" id="ARBA00022692"/>
    </source>
</evidence>
<keyword evidence="4 6" id="KW-1133">Transmembrane helix</keyword>
<evidence type="ECO:0000313" key="9">
    <source>
        <dbReference type="Proteomes" id="UP000448292"/>
    </source>
</evidence>
<dbReference type="InterPro" id="IPR011701">
    <property type="entry name" value="MFS"/>
</dbReference>
<comment type="subcellular location">
    <subcellularLocation>
        <location evidence="1">Cell membrane</location>
        <topology evidence="1">Multi-pass membrane protein</topology>
    </subcellularLocation>
</comment>
<feature type="transmembrane region" description="Helical" evidence="6">
    <location>
        <begin position="117"/>
        <end position="139"/>
    </location>
</feature>
<dbReference type="OrthoDB" id="9812221at2"/>
<feature type="transmembrane region" description="Helical" evidence="6">
    <location>
        <begin position="63"/>
        <end position="81"/>
    </location>
</feature>
<evidence type="ECO:0000256" key="4">
    <source>
        <dbReference type="ARBA" id="ARBA00022989"/>
    </source>
</evidence>
<dbReference type="InterPro" id="IPR020846">
    <property type="entry name" value="MFS_dom"/>
</dbReference>